<evidence type="ECO:0000256" key="1">
    <source>
        <dbReference type="SAM" id="Phobius"/>
    </source>
</evidence>
<keyword evidence="1" id="KW-0472">Membrane</keyword>
<name>A0ABU2JYD5_9ACTN</name>
<protein>
    <submittedName>
        <fullName evidence="2">Low temperature requirement protein A</fullName>
    </submittedName>
</protein>
<dbReference type="InterPro" id="IPR010640">
    <property type="entry name" value="Low_temperature_requirement_A"/>
</dbReference>
<feature type="transmembrane region" description="Helical" evidence="1">
    <location>
        <begin position="81"/>
        <end position="100"/>
    </location>
</feature>
<accession>A0ABU2JYD5</accession>
<feature type="transmembrane region" description="Helical" evidence="1">
    <location>
        <begin position="45"/>
        <end position="69"/>
    </location>
</feature>
<feature type="transmembrane region" description="Helical" evidence="1">
    <location>
        <begin position="271"/>
        <end position="288"/>
    </location>
</feature>
<dbReference type="PANTHER" id="PTHR36840:SF1">
    <property type="entry name" value="BLL5714 PROTEIN"/>
    <property type="match status" value="1"/>
</dbReference>
<keyword evidence="3" id="KW-1185">Reference proteome</keyword>
<feature type="transmembrane region" description="Helical" evidence="1">
    <location>
        <begin position="300"/>
        <end position="320"/>
    </location>
</feature>
<comment type="caution">
    <text evidence="2">The sequence shown here is derived from an EMBL/GenBank/DDBJ whole genome shotgun (WGS) entry which is preliminary data.</text>
</comment>
<dbReference type="EMBL" id="JAVREO010000021">
    <property type="protein sequence ID" value="MDT0269975.1"/>
    <property type="molecule type" value="Genomic_DNA"/>
</dbReference>
<sequence>MTARDTRERHRAATPLELFFDLCFVVAVAQIAGELHTYLGEGRSVTAVTSFLTVFFAIWWAWIGFTWFSSAYDPDDVPFRLVTLVIVTGALVLAAGVRQAFEEHDFALVVLGYTVMRLAMISLWVRAARSGAAERRTGYRFAGGLAVVQALWCAWLLLPVPAQRLAFAPLALLDLAVPVLAERASQTSWHPRHIAERYGLFTMIVLGESVMAATSAVRRAVDADYAGDDLYLLAGGGLLTVFAMWWVYFAAPAGEFLAATRRGFRWGYGHYLIFGAAAAVGAGLALNVDALTDEAALSAPAAAASVTVPVAVYLVTVWVLHVRPQHRAGWGRYPLPAGAALVLAATGTPQPVPVTGVVLAGLVTLQVIGRHRTGGDRTAGGTAVPEAAD</sequence>
<feature type="transmembrane region" description="Helical" evidence="1">
    <location>
        <begin position="200"/>
        <end position="218"/>
    </location>
</feature>
<feature type="transmembrane region" description="Helical" evidence="1">
    <location>
        <begin position="12"/>
        <end position="33"/>
    </location>
</feature>
<evidence type="ECO:0000313" key="3">
    <source>
        <dbReference type="Proteomes" id="UP001183410"/>
    </source>
</evidence>
<dbReference type="RefSeq" id="WP_311670051.1">
    <property type="nucleotide sequence ID" value="NZ_JAVREO010000021.1"/>
</dbReference>
<feature type="transmembrane region" description="Helical" evidence="1">
    <location>
        <begin position="230"/>
        <end position="251"/>
    </location>
</feature>
<keyword evidence="1" id="KW-1133">Transmembrane helix</keyword>
<dbReference type="PANTHER" id="PTHR36840">
    <property type="entry name" value="BLL5714 PROTEIN"/>
    <property type="match status" value="1"/>
</dbReference>
<proteinExistence type="predicted"/>
<keyword evidence="1" id="KW-0812">Transmembrane</keyword>
<feature type="transmembrane region" description="Helical" evidence="1">
    <location>
        <begin position="106"/>
        <end position="125"/>
    </location>
</feature>
<dbReference type="Proteomes" id="UP001183410">
    <property type="component" value="Unassembled WGS sequence"/>
</dbReference>
<dbReference type="Pfam" id="PF06772">
    <property type="entry name" value="LtrA"/>
    <property type="match status" value="1"/>
</dbReference>
<evidence type="ECO:0000313" key="2">
    <source>
        <dbReference type="EMBL" id="MDT0269975.1"/>
    </source>
</evidence>
<gene>
    <name evidence="2" type="ORF">RM844_27210</name>
</gene>
<reference evidence="3" key="1">
    <citation type="submission" date="2023-07" db="EMBL/GenBank/DDBJ databases">
        <title>30 novel species of actinomycetes from the DSMZ collection.</title>
        <authorList>
            <person name="Nouioui I."/>
        </authorList>
    </citation>
    <scope>NUCLEOTIDE SEQUENCE [LARGE SCALE GENOMIC DNA]</scope>
    <source>
        <strain evidence="3">DSM 44915</strain>
    </source>
</reference>
<organism evidence="2 3">
    <name type="scientific">Streptomyces chisholmiae</name>
    <dbReference type="NCBI Taxonomy" id="3075540"/>
    <lineage>
        <taxon>Bacteria</taxon>
        <taxon>Bacillati</taxon>
        <taxon>Actinomycetota</taxon>
        <taxon>Actinomycetes</taxon>
        <taxon>Kitasatosporales</taxon>
        <taxon>Streptomycetaceae</taxon>
        <taxon>Streptomyces</taxon>
    </lineage>
</organism>
<feature type="transmembrane region" description="Helical" evidence="1">
    <location>
        <begin position="137"/>
        <end position="158"/>
    </location>
</feature>